<dbReference type="EMBL" id="AP024419">
    <property type="protein sequence ID" value="BCR87840.1"/>
    <property type="molecule type" value="Genomic_DNA"/>
</dbReference>
<dbReference type="Proteomes" id="UP000637239">
    <property type="component" value="Chromosome 4"/>
</dbReference>
<dbReference type="KEGG" id="ache:ACHE_40404A"/>
<accession>A0A7R7VNC2</accession>
<evidence type="ECO:0008006" key="4">
    <source>
        <dbReference type="Google" id="ProtNLM"/>
    </source>
</evidence>
<dbReference type="GeneID" id="66982199"/>
<gene>
    <name evidence="2" type="ORF">ACHE_40404A</name>
</gene>
<evidence type="ECO:0000256" key="1">
    <source>
        <dbReference type="SAM" id="MobiDB-lite"/>
    </source>
</evidence>
<proteinExistence type="predicted"/>
<dbReference type="AlphaFoldDB" id="A0A7R7VNC2"/>
<name>A0A7R7VNC2_ASPCH</name>
<feature type="compositionally biased region" description="Basic and acidic residues" evidence="1">
    <location>
        <begin position="37"/>
        <end position="138"/>
    </location>
</feature>
<evidence type="ECO:0000313" key="2">
    <source>
        <dbReference type="EMBL" id="BCR87840.1"/>
    </source>
</evidence>
<feature type="compositionally biased region" description="Polar residues" evidence="1">
    <location>
        <begin position="1"/>
        <end position="11"/>
    </location>
</feature>
<dbReference type="PANTHER" id="PTHR34776">
    <property type="entry name" value="F17F16.3 PROTEIN"/>
    <property type="match status" value="1"/>
</dbReference>
<dbReference type="PANTHER" id="PTHR34776:SF1">
    <property type="entry name" value="F17F16.3 PROTEIN"/>
    <property type="match status" value="1"/>
</dbReference>
<dbReference type="RefSeq" id="XP_043136362.1">
    <property type="nucleotide sequence ID" value="XM_043278599.1"/>
</dbReference>
<feature type="compositionally biased region" description="Basic and acidic residues" evidence="1">
    <location>
        <begin position="368"/>
        <end position="387"/>
    </location>
</feature>
<organism evidence="2 3">
    <name type="scientific">Aspergillus chevalieri</name>
    <name type="common">Eurotium chevalieri</name>
    <dbReference type="NCBI Taxonomy" id="182096"/>
    <lineage>
        <taxon>Eukaryota</taxon>
        <taxon>Fungi</taxon>
        <taxon>Dikarya</taxon>
        <taxon>Ascomycota</taxon>
        <taxon>Pezizomycotina</taxon>
        <taxon>Eurotiomycetes</taxon>
        <taxon>Eurotiomycetidae</taxon>
        <taxon>Eurotiales</taxon>
        <taxon>Aspergillaceae</taxon>
        <taxon>Aspergillus</taxon>
        <taxon>Aspergillus subgen. Aspergillus</taxon>
    </lineage>
</organism>
<reference evidence="2" key="1">
    <citation type="submission" date="2021-01" db="EMBL/GenBank/DDBJ databases">
        <authorList>
            <consortium name="Aspergillus chevalieri M1 genome sequencing consortium"/>
            <person name="Kazuki M."/>
            <person name="Futagami T."/>
        </authorList>
    </citation>
    <scope>NUCLEOTIDE SEQUENCE</scope>
    <source>
        <strain evidence="2">M1</strain>
    </source>
</reference>
<sequence length="423" mass="47001">MAATRTSSRQAAQKAKEAITGTAEPKSQGTTGTKRKGATEKAPESKKGKKGDKEPKKGPGENKEEVDQKAKEEEPPKPSHNEERVKEEEKEAKEEAKEEKKDEGEPSKAGAEAEGKSAEDEKPSDRIEAGVRKSQEREEIVPSNILEKGIIYFFYRPRVNVEEPHSMKEVARSFVVLRPTPIGATIDGKQGSLEPGASCRLIVLPKKKFPTSARERDMAFVEKGGQSMRELKESFISGGKYETSTRGERTVEEARPYAEGVYAITSTKRASHLAYIITIPDELGSVQEDFGLRGRGSWIVQAKNPKFPGPASAQLPKKPEYPEEIHEKFADYRWVPLEPVFINYPNAQFLMIGEAQDELGKAAIAEPGGKKENQEQPGEELEKLEHENEERIEALQGDATVYQDLGLDAKNYPQVPTTWDDHS</sequence>
<reference evidence="2" key="2">
    <citation type="submission" date="2021-02" db="EMBL/GenBank/DDBJ databases">
        <title>Aspergillus chevalieri M1 genome sequence.</title>
        <authorList>
            <person name="Kadooka C."/>
            <person name="Mori K."/>
            <person name="Futagami T."/>
        </authorList>
    </citation>
    <scope>NUCLEOTIDE SEQUENCE</scope>
    <source>
        <strain evidence="2">M1</strain>
    </source>
</reference>
<keyword evidence="3" id="KW-1185">Reference proteome</keyword>
<feature type="region of interest" description="Disordered" evidence="1">
    <location>
        <begin position="1"/>
        <end position="138"/>
    </location>
</feature>
<protein>
    <recommendedName>
        <fullName evidence="4">BTB domain transcription factor</fullName>
    </recommendedName>
</protein>
<feature type="region of interest" description="Disordered" evidence="1">
    <location>
        <begin position="366"/>
        <end position="387"/>
    </location>
</feature>
<evidence type="ECO:0000313" key="3">
    <source>
        <dbReference type="Proteomes" id="UP000637239"/>
    </source>
</evidence>